<dbReference type="CDD" id="cd00093">
    <property type="entry name" value="HTH_XRE"/>
    <property type="match status" value="1"/>
</dbReference>
<sequence length="297" mass="33601">MPAQPTTPSVPRTQVARILFKLHQQSGLYIKDVAEQINLHHTTVSKILKGEPCKLKPIYIDKMCDIYHVTDEVRADLKVLAAEAELARDWWYDFNDVVSHDKLDVFINLEANATTLIGYQNMRIPGLLQCEDYARALLRTSPDLTPDEIERHVQVRMRRKAILTRPHPFPGLDVILDEGVLRRVLGDVEVARKQLQCIAELSALPNVSVRLVPLDSGIYRGTEIGPFIILEFGAPQDREPDPSVVYLETGAGAGNLYLQKPDQVARYRQSWNDIVRASLSTTKTRAYLSKIAKELPR</sequence>
<organism evidence="2 3">
    <name type="scientific">Nocardia jiangxiensis</name>
    <dbReference type="NCBI Taxonomy" id="282685"/>
    <lineage>
        <taxon>Bacteria</taxon>
        <taxon>Bacillati</taxon>
        <taxon>Actinomycetota</taxon>
        <taxon>Actinomycetes</taxon>
        <taxon>Mycobacteriales</taxon>
        <taxon>Nocardiaceae</taxon>
        <taxon>Nocardia</taxon>
    </lineage>
</organism>
<keyword evidence="3" id="KW-1185">Reference proteome</keyword>
<dbReference type="Pfam" id="PF19054">
    <property type="entry name" value="DUF5753"/>
    <property type="match status" value="1"/>
</dbReference>
<reference evidence="2 3" key="1">
    <citation type="submission" date="2024-10" db="EMBL/GenBank/DDBJ databases">
        <title>The Natural Products Discovery Center: Release of the First 8490 Sequenced Strains for Exploring Actinobacteria Biosynthetic Diversity.</title>
        <authorList>
            <person name="Kalkreuter E."/>
            <person name="Kautsar S.A."/>
            <person name="Yang D."/>
            <person name="Bader C.D."/>
            <person name="Teijaro C.N."/>
            <person name="Fluegel L."/>
            <person name="Davis C.M."/>
            <person name="Simpson J.R."/>
            <person name="Lauterbach L."/>
            <person name="Steele A.D."/>
            <person name="Gui C."/>
            <person name="Meng S."/>
            <person name="Li G."/>
            <person name="Viehrig K."/>
            <person name="Ye F."/>
            <person name="Su P."/>
            <person name="Kiefer A.F."/>
            <person name="Nichols A."/>
            <person name="Cepeda A.J."/>
            <person name="Yan W."/>
            <person name="Fan B."/>
            <person name="Jiang Y."/>
            <person name="Adhikari A."/>
            <person name="Zheng C.-J."/>
            <person name="Schuster L."/>
            <person name="Cowan T.M."/>
            <person name="Smanski M.J."/>
            <person name="Chevrette M.G."/>
            <person name="De Carvalho L.P.S."/>
            <person name="Shen B."/>
        </authorList>
    </citation>
    <scope>NUCLEOTIDE SEQUENCE [LARGE SCALE GENOMIC DNA]</scope>
    <source>
        <strain evidence="2 3">NPDC002593</strain>
    </source>
</reference>
<feature type="domain" description="DUF5753" evidence="1">
    <location>
        <begin position="105"/>
        <end position="289"/>
    </location>
</feature>
<evidence type="ECO:0000313" key="2">
    <source>
        <dbReference type="EMBL" id="MFF3574347.1"/>
    </source>
</evidence>
<name>A0ABW6SDQ1_9NOCA</name>
<accession>A0ABW6SDQ1</accession>
<dbReference type="EMBL" id="JBIAQY010000026">
    <property type="protein sequence ID" value="MFF3574347.1"/>
    <property type="molecule type" value="Genomic_DNA"/>
</dbReference>
<dbReference type="Proteomes" id="UP001601992">
    <property type="component" value="Unassembled WGS sequence"/>
</dbReference>
<dbReference type="InterPro" id="IPR001387">
    <property type="entry name" value="Cro/C1-type_HTH"/>
</dbReference>
<comment type="caution">
    <text evidence="2">The sequence shown here is derived from an EMBL/GenBank/DDBJ whole genome shotgun (WGS) entry which is preliminary data.</text>
</comment>
<evidence type="ECO:0000259" key="1">
    <source>
        <dbReference type="Pfam" id="PF19054"/>
    </source>
</evidence>
<protein>
    <submittedName>
        <fullName evidence="2">Helix-turn-helix domain-containing protein</fullName>
    </submittedName>
</protein>
<gene>
    <name evidence="2" type="ORF">ACFYXQ_42025</name>
</gene>
<evidence type="ECO:0000313" key="3">
    <source>
        <dbReference type="Proteomes" id="UP001601992"/>
    </source>
</evidence>
<dbReference type="InterPro" id="IPR043917">
    <property type="entry name" value="DUF5753"/>
</dbReference>
<dbReference type="RefSeq" id="WP_387406812.1">
    <property type="nucleotide sequence ID" value="NZ_JBIAQY010000026.1"/>
</dbReference>
<proteinExistence type="predicted"/>